<protein>
    <submittedName>
        <fullName evidence="2">Uncharacterized protein</fullName>
    </submittedName>
</protein>
<proteinExistence type="predicted"/>
<accession>A0A9P7N093</accession>
<evidence type="ECO:0000313" key="2">
    <source>
        <dbReference type="EMBL" id="KAG5978594.1"/>
    </source>
</evidence>
<gene>
    <name evidence="2" type="ORF">E4U56_000029</name>
</gene>
<reference evidence="2" key="1">
    <citation type="journal article" date="2020" name="bioRxiv">
        <title>Whole genome comparisons of ergot fungi reveals the divergence and evolution of species within the genus Claviceps are the result of varying mechanisms driving genome evolution and host range expansion.</title>
        <authorList>
            <person name="Wyka S.A."/>
            <person name="Mondo S.J."/>
            <person name="Liu M."/>
            <person name="Dettman J."/>
            <person name="Nalam V."/>
            <person name="Broders K.D."/>
        </authorList>
    </citation>
    <scope>NUCLEOTIDE SEQUENCE</scope>
    <source>
        <strain evidence="2">CCC 1102</strain>
    </source>
</reference>
<dbReference type="OrthoDB" id="4955360at2759"/>
<evidence type="ECO:0000256" key="1">
    <source>
        <dbReference type="SAM" id="MobiDB-lite"/>
    </source>
</evidence>
<dbReference type="Proteomes" id="UP000784919">
    <property type="component" value="Unassembled WGS sequence"/>
</dbReference>
<sequence length="176" mass="18801">MVFYGNAPVATPPPGASPGPLMVTPDGTRAETGSATRREIWRRTLDISFTQLPTLSEFADSLPRLATWAGVDNVNSGSSSSGSSSSRYTWRSASVYVLYANSKGGVAIRAETGPVSNKNVLRMLRVPKAGEGEGDATRQQDGDFTTQEEWDAEMGRWEGGQVELHAVVCMEGGEDA</sequence>
<evidence type="ECO:0000313" key="3">
    <source>
        <dbReference type="Proteomes" id="UP000784919"/>
    </source>
</evidence>
<dbReference type="AlphaFoldDB" id="A0A9P7N093"/>
<feature type="region of interest" description="Disordered" evidence="1">
    <location>
        <begin position="1"/>
        <end position="21"/>
    </location>
</feature>
<organism evidence="2 3">
    <name type="scientific">Claviceps arundinis</name>
    <dbReference type="NCBI Taxonomy" id="1623583"/>
    <lineage>
        <taxon>Eukaryota</taxon>
        <taxon>Fungi</taxon>
        <taxon>Dikarya</taxon>
        <taxon>Ascomycota</taxon>
        <taxon>Pezizomycotina</taxon>
        <taxon>Sordariomycetes</taxon>
        <taxon>Hypocreomycetidae</taxon>
        <taxon>Hypocreales</taxon>
        <taxon>Clavicipitaceae</taxon>
        <taxon>Claviceps</taxon>
    </lineage>
</organism>
<comment type="caution">
    <text evidence="2">The sequence shown here is derived from an EMBL/GenBank/DDBJ whole genome shotgun (WGS) entry which is preliminary data.</text>
</comment>
<name>A0A9P7N093_9HYPO</name>
<dbReference type="EMBL" id="SRPS01000001">
    <property type="protein sequence ID" value="KAG5978594.1"/>
    <property type="molecule type" value="Genomic_DNA"/>
</dbReference>